<protein>
    <submittedName>
        <fullName evidence="2">Uncharacterized protein</fullName>
    </submittedName>
</protein>
<feature type="region of interest" description="Disordered" evidence="1">
    <location>
        <begin position="101"/>
        <end position="120"/>
    </location>
</feature>
<gene>
    <name evidence="2" type="ORF">LFW2832_01171</name>
</gene>
<accession>A0A5E4LXU8</accession>
<feature type="region of interest" description="Disordered" evidence="1">
    <location>
        <begin position="137"/>
        <end position="171"/>
    </location>
</feature>
<evidence type="ECO:0000256" key="1">
    <source>
        <dbReference type="SAM" id="MobiDB-lite"/>
    </source>
</evidence>
<comment type="caution">
    <text evidence="2">The sequence shown here is derived from an EMBL/GenBank/DDBJ whole genome shotgun (WGS) entry which is preliminary data.</text>
</comment>
<proteinExistence type="predicted"/>
<dbReference type="Proteomes" id="UP000789941">
    <property type="component" value="Unassembled WGS sequence"/>
</dbReference>
<evidence type="ECO:0000313" key="3">
    <source>
        <dbReference type="Proteomes" id="UP000789941"/>
    </source>
</evidence>
<dbReference type="AlphaFoldDB" id="A0A5E4LXU8"/>
<feature type="compositionally biased region" description="Basic and acidic residues" evidence="1">
    <location>
        <begin position="101"/>
        <end position="117"/>
    </location>
</feature>
<name>A0A5E4LXU8_9ARCH</name>
<dbReference type="EMBL" id="CABMJJ010000011">
    <property type="protein sequence ID" value="VVC04882.1"/>
    <property type="molecule type" value="Genomic_DNA"/>
</dbReference>
<organism evidence="2 3">
    <name type="scientific">Candidatus Bilamarchaeum dharawalense</name>
    <dbReference type="NCBI Taxonomy" id="2885759"/>
    <lineage>
        <taxon>Archaea</taxon>
        <taxon>Candidatus Micrarchaeota</taxon>
        <taxon>Candidatus Micrarchaeia</taxon>
        <taxon>Candidatus Anstonellales</taxon>
        <taxon>Candidatus Bilamarchaeaceae</taxon>
        <taxon>Candidatus Bilamarchaeum</taxon>
    </lineage>
</organism>
<evidence type="ECO:0000313" key="2">
    <source>
        <dbReference type="EMBL" id="VVC04882.1"/>
    </source>
</evidence>
<reference evidence="2 3" key="1">
    <citation type="submission" date="2019-08" db="EMBL/GenBank/DDBJ databases">
        <authorList>
            <person name="Vazquez-Campos X."/>
        </authorList>
    </citation>
    <scope>NUCLEOTIDE SEQUENCE [LARGE SCALE GENOMIC DNA]</scope>
    <source>
        <strain evidence="2">LFW-283_2</strain>
    </source>
</reference>
<sequence length="171" mass="18602">MTDTEHHVHVIVGARMDHFKGPAVGVIFFPDPPNGKVIGKLGFSHVESTERVKVDPTSGLPIPTEPTLFFFERGNPLRTFIARLNPDGSLSNVEVRKTTYHTDSEGKETKKVKESGAPRHHIPSLLGSAVDRYIPLVPVPKDTGPSLDDARKLGASSSPVPPGKGRTLRTR</sequence>